<dbReference type="Proteomes" id="UP000000787">
    <property type="component" value="Chromosome"/>
</dbReference>
<gene>
    <name evidence="2" type="ordered locus">Haur_4843</name>
</gene>
<dbReference type="InterPro" id="IPR017853">
    <property type="entry name" value="GH"/>
</dbReference>
<reference evidence="2 3" key="1">
    <citation type="journal article" date="2011" name="Stand. Genomic Sci.">
        <title>Complete genome sequence of the filamentous gliding predatory bacterium Herpetosiphon aurantiacus type strain (114-95(T)).</title>
        <authorList>
            <person name="Kiss H."/>
            <person name="Nett M."/>
            <person name="Domin N."/>
            <person name="Martin K."/>
            <person name="Maresca J.A."/>
            <person name="Copeland A."/>
            <person name="Lapidus A."/>
            <person name="Lucas S."/>
            <person name="Berry K.W."/>
            <person name="Glavina Del Rio T."/>
            <person name="Dalin E."/>
            <person name="Tice H."/>
            <person name="Pitluck S."/>
            <person name="Richardson P."/>
            <person name="Bruce D."/>
            <person name="Goodwin L."/>
            <person name="Han C."/>
            <person name="Detter J.C."/>
            <person name="Schmutz J."/>
            <person name="Brettin T."/>
            <person name="Land M."/>
            <person name="Hauser L."/>
            <person name="Kyrpides N.C."/>
            <person name="Ivanova N."/>
            <person name="Goker M."/>
            <person name="Woyke T."/>
            <person name="Klenk H.P."/>
            <person name="Bryant D.A."/>
        </authorList>
    </citation>
    <scope>NUCLEOTIDE SEQUENCE [LARGE SCALE GENOMIC DNA]</scope>
    <source>
        <strain evidence="3">ATCC 23779 / DSM 785 / 114-95</strain>
    </source>
</reference>
<evidence type="ECO:0000259" key="1">
    <source>
        <dbReference type="Pfam" id="PF11790"/>
    </source>
</evidence>
<dbReference type="EMBL" id="CP000875">
    <property type="protein sequence ID" value="ABX07473.1"/>
    <property type="molecule type" value="Genomic_DNA"/>
</dbReference>
<dbReference type="Gene3D" id="3.20.20.80">
    <property type="entry name" value="Glycosidases"/>
    <property type="match status" value="1"/>
</dbReference>
<dbReference type="HOGENOM" id="CLU_635969_0_0_0"/>
<dbReference type="AlphaFoldDB" id="A9B310"/>
<dbReference type="SUPFAM" id="SSF51445">
    <property type="entry name" value="(Trans)glycosidases"/>
    <property type="match status" value="1"/>
</dbReference>
<evidence type="ECO:0000313" key="2">
    <source>
        <dbReference type="EMBL" id="ABX07473.1"/>
    </source>
</evidence>
<dbReference type="Pfam" id="PF11790">
    <property type="entry name" value="Glyco_hydro_cc"/>
    <property type="match status" value="1"/>
</dbReference>
<dbReference type="InParanoid" id="A9B310"/>
<evidence type="ECO:0000313" key="3">
    <source>
        <dbReference type="Proteomes" id="UP000000787"/>
    </source>
</evidence>
<protein>
    <recommendedName>
        <fullName evidence="1">Asl1-like glycosyl hydrolase catalytic domain-containing protein</fullName>
    </recommendedName>
</protein>
<organism evidence="2 3">
    <name type="scientific">Herpetosiphon aurantiacus (strain ATCC 23779 / DSM 785 / 114-95)</name>
    <dbReference type="NCBI Taxonomy" id="316274"/>
    <lineage>
        <taxon>Bacteria</taxon>
        <taxon>Bacillati</taxon>
        <taxon>Chloroflexota</taxon>
        <taxon>Chloroflexia</taxon>
        <taxon>Herpetosiphonales</taxon>
        <taxon>Herpetosiphonaceae</taxon>
        <taxon>Herpetosiphon</taxon>
    </lineage>
</organism>
<feature type="domain" description="Asl1-like glycosyl hydrolase catalytic" evidence="1">
    <location>
        <begin position="191"/>
        <end position="370"/>
    </location>
</feature>
<accession>A9B310</accession>
<keyword evidence="3" id="KW-1185">Reference proteome</keyword>
<proteinExistence type="predicted"/>
<dbReference type="KEGG" id="hau:Haur_4843"/>
<dbReference type="BioCyc" id="HAUR316274:GHYA-4903-MONOMER"/>
<dbReference type="InterPro" id="IPR024655">
    <property type="entry name" value="Asl1_glyco_hydro_catalytic"/>
</dbReference>
<sequence length="431" mass="48913">MLRICQRLLGFMLIIFLITQLPAMSYAEPPTDQPSDWWGIVVRDPAYEWNTNPAYPNAANQAFIDRMFDEIVAMGGHWVRFEFHGAWDGSNYGSFNLAQADYFISAAHSRGLKVLALLGTDILRGPQAGVQHFDGGTVSGSIPTSNPDRELSPCPPAPIGCGVNAYQKAWLERAISIADYYRGRIDAYEIFNEPNFYFALIGDTNGQQDEMNPYYLAQTITKLYRILRDPSRNDQTPLIVGGLHPLTSNESGRTDRGYLQALYQAAPFSNWANSHNGQYPIDGVAYHPYPAEMRRLISDNDFLPLVAPRLDSLIATMRSFDQTSQLWLTEIGTRGDPNNPSELQRQADFMRQFVATIYGRPEIANWFWFKYEDFPPASEAWGVVHINYDGNGAYDLNGTVSLYKPSFYAYRDLVDHFRQRVWIPQVLNNIN</sequence>
<name>A9B310_HERA2</name>
<dbReference type="eggNOG" id="COG5309">
    <property type="taxonomic scope" value="Bacteria"/>
</dbReference>